<keyword evidence="1" id="KW-1133">Transmembrane helix</keyword>
<dbReference type="InterPro" id="IPR046216">
    <property type="entry name" value="DUF6249"/>
</dbReference>
<name>A0A2P8CD25_9BACT</name>
<gene>
    <name evidence="4" type="ORF">CLV93_105267</name>
    <name evidence="3" type="ORF">JCM18694_15570</name>
</gene>
<proteinExistence type="predicted"/>
<reference evidence="4 5" key="1">
    <citation type="submission" date="2018-03" db="EMBL/GenBank/DDBJ databases">
        <title>Genomic Encyclopedia of Archaeal and Bacterial Type Strains, Phase II (KMG-II): from individual species to whole genera.</title>
        <authorList>
            <person name="Goeker M."/>
        </authorList>
    </citation>
    <scope>NUCLEOTIDE SEQUENCE [LARGE SCALE GENOMIC DNA]</scope>
    <source>
        <strain evidence="4 5">DSM 27267</strain>
    </source>
</reference>
<evidence type="ECO:0000313" key="5">
    <source>
        <dbReference type="Proteomes" id="UP000240621"/>
    </source>
</evidence>
<keyword evidence="6" id="KW-1185">Reference proteome</keyword>
<feature type="domain" description="DUF6249" evidence="2">
    <location>
        <begin position="12"/>
        <end position="107"/>
    </location>
</feature>
<dbReference type="Proteomes" id="UP000396862">
    <property type="component" value="Unassembled WGS sequence"/>
</dbReference>
<reference evidence="3 6" key="2">
    <citation type="submission" date="2019-10" db="EMBL/GenBank/DDBJ databases">
        <title>Prolixibacter strains distinguished by the presence of nitrate reductase genes were adept at nitrate-dependent anaerobic corrosion of metallic iron and carbon steel.</title>
        <authorList>
            <person name="Iino T."/>
            <person name="Shono N."/>
            <person name="Ito K."/>
            <person name="Nakamura R."/>
            <person name="Sueoka K."/>
            <person name="Harayama S."/>
            <person name="Ohkuma M."/>
        </authorList>
    </citation>
    <scope>NUCLEOTIDE SEQUENCE [LARGE SCALE GENOMIC DNA]</scope>
    <source>
        <strain evidence="3 6">MIC1-1</strain>
    </source>
</reference>
<feature type="transmembrane region" description="Helical" evidence="1">
    <location>
        <begin position="55"/>
        <end position="75"/>
    </location>
</feature>
<dbReference type="EMBL" id="BLAU01000001">
    <property type="protein sequence ID" value="GET21311.1"/>
    <property type="molecule type" value="Genomic_DNA"/>
</dbReference>
<dbReference type="Proteomes" id="UP000240621">
    <property type="component" value="Unassembled WGS sequence"/>
</dbReference>
<evidence type="ECO:0000313" key="4">
    <source>
        <dbReference type="EMBL" id="PSK82873.1"/>
    </source>
</evidence>
<evidence type="ECO:0000313" key="6">
    <source>
        <dbReference type="Proteomes" id="UP000396862"/>
    </source>
</evidence>
<dbReference type="EMBL" id="PYGC01000005">
    <property type="protein sequence ID" value="PSK82873.1"/>
    <property type="molecule type" value="Genomic_DNA"/>
</dbReference>
<keyword evidence="1" id="KW-0472">Membrane</keyword>
<keyword evidence="1" id="KW-0812">Transmembrane</keyword>
<dbReference type="Pfam" id="PF19762">
    <property type="entry name" value="DUF6249"/>
    <property type="match status" value="1"/>
</dbReference>
<organism evidence="4 5">
    <name type="scientific">Prolixibacter denitrificans</name>
    <dbReference type="NCBI Taxonomy" id="1541063"/>
    <lineage>
        <taxon>Bacteria</taxon>
        <taxon>Pseudomonadati</taxon>
        <taxon>Bacteroidota</taxon>
        <taxon>Bacteroidia</taxon>
        <taxon>Marinilabiliales</taxon>
        <taxon>Prolixibacteraceae</taxon>
        <taxon>Prolixibacter</taxon>
    </lineage>
</organism>
<feature type="transmembrane region" description="Helical" evidence="1">
    <location>
        <begin position="87"/>
        <end position="105"/>
    </location>
</feature>
<comment type="caution">
    <text evidence="4">The sequence shown here is derived from an EMBL/GenBank/DDBJ whole genome shotgun (WGS) entry which is preliminary data.</text>
</comment>
<dbReference type="OrthoDB" id="1050129at2"/>
<evidence type="ECO:0000256" key="1">
    <source>
        <dbReference type="SAM" id="Phobius"/>
    </source>
</evidence>
<evidence type="ECO:0000313" key="3">
    <source>
        <dbReference type="EMBL" id="GET21311.1"/>
    </source>
</evidence>
<dbReference type="RefSeq" id="WP_106542460.1">
    <property type="nucleotide sequence ID" value="NZ_BLAU01000001.1"/>
</dbReference>
<protein>
    <recommendedName>
        <fullName evidence="2">DUF6249 domain-containing protein</fullName>
    </recommendedName>
</protein>
<dbReference type="AlphaFoldDB" id="A0A2P8CD25"/>
<feature type="transmembrane region" description="Helical" evidence="1">
    <location>
        <begin position="6"/>
        <end position="26"/>
    </location>
</feature>
<evidence type="ECO:0000259" key="2">
    <source>
        <dbReference type="Pfam" id="PF19762"/>
    </source>
</evidence>
<sequence>MAPFVVSILVPIGFFAMLFGILYVYYSTRNRERLAMIEKGADASLFQNPDRVSNIFKWGMFMVGIAVGIILASALSSANVLAEEVAYPSMIFLFGGLSLIVVHLIERKRETKE</sequence>
<accession>A0A2P8CD25</accession>